<evidence type="ECO:0000313" key="1">
    <source>
        <dbReference type="EMBL" id="PYF01759.1"/>
    </source>
</evidence>
<dbReference type="RefSeq" id="WP_107937467.1">
    <property type="nucleotide sequence ID" value="NZ_PYWJ01000043.1"/>
</dbReference>
<reference evidence="1 2" key="1">
    <citation type="submission" date="2018-06" db="EMBL/GenBank/DDBJ databases">
        <title>Genomic Encyclopedia of Archaeal and Bacterial Type Strains, Phase II (KMG-II): from individual species to whole genera.</title>
        <authorList>
            <person name="Goeker M."/>
        </authorList>
    </citation>
    <scope>NUCLEOTIDE SEQUENCE [LARGE SCALE GENOMIC DNA]</scope>
    <source>
        <strain evidence="1 2">KACC 16626</strain>
    </source>
</reference>
<comment type="caution">
    <text evidence="1">The sequence shown here is derived from an EMBL/GenBank/DDBJ whole genome shotgun (WGS) entry which is preliminary data.</text>
</comment>
<keyword evidence="2" id="KW-1185">Reference proteome</keyword>
<dbReference type="EMBL" id="QJTJ01000059">
    <property type="protein sequence ID" value="PYF01759.1"/>
    <property type="molecule type" value="Genomic_DNA"/>
</dbReference>
<organism evidence="1 2">
    <name type="scientific">Ureibacillus chungkukjangi</name>
    <dbReference type="NCBI Taxonomy" id="1202712"/>
    <lineage>
        <taxon>Bacteria</taxon>
        <taxon>Bacillati</taxon>
        <taxon>Bacillota</taxon>
        <taxon>Bacilli</taxon>
        <taxon>Bacillales</taxon>
        <taxon>Caryophanaceae</taxon>
        <taxon>Ureibacillus</taxon>
    </lineage>
</organism>
<protein>
    <submittedName>
        <fullName evidence="1">Uncharacterized protein</fullName>
    </submittedName>
</protein>
<accession>A0A318TQ44</accession>
<evidence type="ECO:0000313" key="2">
    <source>
        <dbReference type="Proteomes" id="UP000247416"/>
    </source>
</evidence>
<dbReference type="AlphaFoldDB" id="A0A318TQ44"/>
<proteinExistence type="predicted"/>
<gene>
    <name evidence="1" type="ORF">BJ095_1591</name>
</gene>
<name>A0A318TQ44_9BACL</name>
<sequence>MKYRFITTFHNLRLKSIKNKGKEIFAGARISNGETIFSETVMNELTMATMGVHSIEEFKDSTYFYIDGEFVDIQTQEDMDKKGVEYTFLFLRQAQFFVDKLWEVKDNNVYVRDGFLIAYSNEFDDGFTYKASLSEIFSLSSNERRESVFSDEELQQAIENYNPIDFDYFDGRSFGGKYPPSDYFFKSKGSTRMQRAMYFVKAARSSSILPMKIVSYCTALECLFTIGTSEINHKIAERVALLLGGTPKEKKEIFGIIKEGYKYRSTLVHGQHLKVTDEHLTVISVNLDNYLREFIKNNTEIFEKNDLEMEEYFLGRLFE</sequence>
<dbReference type="OrthoDB" id="2941833at2"/>
<dbReference type="Proteomes" id="UP000247416">
    <property type="component" value="Unassembled WGS sequence"/>
</dbReference>